<dbReference type="InterPro" id="IPR002347">
    <property type="entry name" value="SDR_fam"/>
</dbReference>
<dbReference type="InterPro" id="IPR036291">
    <property type="entry name" value="NAD(P)-bd_dom_sf"/>
</dbReference>
<dbReference type="GO" id="GO:0016491">
    <property type="term" value="F:oxidoreductase activity"/>
    <property type="evidence" value="ECO:0007669"/>
    <property type="project" value="UniProtKB-KW"/>
</dbReference>
<dbReference type="Gene3D" id="3.40.50.720">
    <property type="entry name" value="NAD(P)-binding Rossmann-like Domain"/>
    <property type="match status" value="1"/>
</dbReference>
<dbReference type="Pfam" id="PF00106">
    <property type="entry name" value="adh_short"/>
    <property type="match status" value="1"/>
</dbReference>
<dbReference type="PANTHER" id="PTHR43157">
    <property type="entry name" value="PHOSPHATIDYLINOSITOL-GLYCAN BIOSYNTHESIS CLASS F PROTEIN-RELATED"/>
    <property type="match status" value="1"/>
</dbReference>
<protein>
    <recommendedName>
        <fullName evidence="5">Retinol dehydrogenase 11</fullName>
    </recommendedName>
</protein>
<accession>A0A7R9JPS9</accession>
<evidence type="ECO:0000256" key="2">
    <source>
        <dbReference type="RuleBase" id="RU000363"/>
    </source>
</evidence>
<organism evidence="4">
    <name type="scientific">Timema genevievae</name>
    <name type="common">Walking stick</name>
    <dbReference type="NCBI Taxonomy" id="629358"/>
    <lineage>
        <taxon>Eukaryota</taxon>
        <taxon>Metazoa</taxon>
        <taxon>Ecdysozoa</taxon>
        <taxon>Arthropoda</taxon>
        <taxon>Hexapoda</taxon>
        <taxon>Insecta</taxon>
        <taxon>Pterygota</taxon>
        <taxon>Neoptera</taxon>
        <taxon>Polyneoptera</taxon>
        <taxon>Phasmatodea</taxon>
        <taxon>Timematodea</taxon>
        <taxon>Timematoidea</taxon>
        <taxon>Timematidae</taxon>
        <taxon>Timema</taxon>
    </lineage>
</organism>
<gene>
    <name evidence="4" type="ORF">TGEB3V08_LOCUS1250</name>
</gene>
<keyword evidence="3" id="KW-0812">Transmembrane</keyword>
<feature type="transmembrane region" description="Helical" evidence="3">
    <location>
        <begin position="28"/>
        <end position="46"/>
    </location>
</feature>
<sequence length="355" mass="39937">MALLVSLLVVERKVHLLVLQMGEKVEKMVSVVLYVFFPVLLTIGILRKYRARQWGQCKSISSLQGKVFLVTGANSGIGKETVRNLARRKARIIMACRDMNNAKSAIEEIRRDVASGELIPMHLDLSSLSSVRQFAEEVLKDFPQIHVLINNAGVYVPVQENRKTKDGFEIHFGVNHLSHFLLTNLLLPRLKESAPSRIVNVSSTLYQKGEIEFDNLRGEKGFPIKGRQNPGYNNSKLANVLFTKELAQRLDGTGVDVYVLCPGFAYTGLFRYTHIKWYYYILATPVLLYFMRSASQAAQTVLHCATEESLEGQSGLMYRDCSLFTSDKILDPDKAAKLWAVSEELCGLKTETLSN</sequence>
<dbReference type="PANTHER" id="PTHR43157:SF31">
    <property type="entry name" value="PHOSPHATIDYLINOSITOL-GLYCAN BIOSYNTHESIS CLASS F PROTEIN"/>
    <property type="match status" value="1"/>
</dbReference>
<evidence type="ECO:0000313" key="4">
    <source>
        <dbReference type="EMBL" id="CAD7587011.1"/>
    </source>
</evidence>
<dbReference type="SUPFAM" id="SSF51735">
    <property type="entry name" value="NAD(P)-binding Rossmann-fold domains"/>
    <property type="match status" value="1"/>
</dbReference>
<keyword evidence="1" id="KW-0560">Oxidoreductase</keyword>
<dbReference type="AlphaFoldDB" id="A0A7R9JPS9"/>
<name>A0A7R9JPS9_TIMGE</name>
<comment type="similarity">
    <text evidence="2">Belongs to the short-chain dehydrogenases/reductases (SDR) family.</text>
</comment>
<dbReference type="PRINTS" id="PR00081">
    <property type="entry name" value="GDHRDH"/>
</dbReference>
<reference evidence="4" key="1">
    <citation type="submission" date="2020-11" db="EMBL/GenBank/DDBJ databases">
        <authorList>
            <person name="Tran Van P."/>
        </authorList>
    </citation>
    <scope>NUCLEOTIDE SEQUENCE</scope>
</reference>
<keyword evidence="3" id="KW-1133">Transmembrane helix</keyword>
<evidence type="ECO:0008006" key="5">
    <source>
        <dbReference type="Google" id="ProtNLM"/>
    </source>
</evidence>
<dbReference type="PRINTS" id="PR00080">
    <property type="entry name" value="SDRFAMILY"/>
</dbReference>
<dbReference type="EMBL" id="OE839382">
    <property type="protein sequence ID" value="CAD7587011.1"/>
    <property type="molecule type" value="Genomic_DNA"/>
</dbReference>
<proteinExistence type="inferred from homology"/>
<evidence type="ECO:0000256" key="3">
    <source>
        <dbReference type="SAM" id="Phobius"/>
    </source>
</evidence>
<keyword evidence="3" id="KW-0472">Membrane</keyword>
<evidence type="ECO:0000256" key="1">
    <source>
        <dbReference type="ARBA" id="ARBA00023002"/>
    </source>
</evidence>